<dbReference type="Pfam" id="PF25601">
    <property type="entry name" value="AAA_lid_14"/>
    <property type="match status" value="1"/>
</dbReference>
<dbReference type="GO" id="GO:0006355">
    <property type="term" value="P:regulation of DNA-templated transcription"/>
    <property type="evidence" value="ECO:0007669"/>
    <property type="project" value="InterPro"/>
</dbReference>
<dbReference type="InterPro" id="IPR009057">
    <property type="entry name" value="Homeodomain-like_sf"/>
</dbReference>
<dbReference type="PANTHER" id="PTHR32071:SF57">
    <property type="entry name" value="C4-DICARBOXYLATE TRANSPORT TRANSCRIPTIONAL REGULATORY PROTEIN DCTD"/>
    <property type="match status" value="1"/>
</dbReference>
<dbReference type="CDD" id="cd00009">
    <property type="entry name" value="AAA"/>
    <property type="match status" value="1"/>
</dbReference>
<evidence type="ECO:0000313" key="9">
    <source>
        <dbReference type="EMBL" id="MCU7379485.1"/>
    </source>
</evidence>
<organism evidence="8 10">
    <name type="scientific">Hominibacterium faecale</name>
    <dbReference type="NCBI Taxonomy" id="2839743"/>
    <lineage>
        <taxon>Bacteria</taxon>
        <taxon>Bacillati</taxon>
        <taxon>Bacillota</taxon>
        <taxon>Clostridia</taxon>
        <taxon>Peptostreptococcales</taxon>
        <taxon>Anaerovoracaceae</taxon>
        <taxon>Hominibacterium</taxon>
    </lineage>
</organism>
<dbReference type="InterPro" id="IPR035965">
    <property type="entry name" value="PAS-like_dom_sf"/>
</dbReference>
<dbReference type="PANTHER" id="PTHR32071">
    <property type="entry name" value="TRANSCRIPTIONAL REGULATORY PROTEIN"/>
    <property type="match status" value="1"/>
</dbReference>
<dbReference type="InterPro" id="IPR025662">
    <property type="entry name" value="Sigma_54_int_dom_ATP-bd_1"/>
</dbReference>
<sequence>MTIYNWNGDVLTEWKLLQENMSAKEQAWKTFMSTGRVASSIDISPEVLSSWQRCKDRGMDPYDEHVVTVPLHILSEKLKKNNWIIELVRPILQETADNIRDSGYRIDLYDQELCLLMRFGKKIAGQDSERRELIIGESHTEADAGTTSTNLAALLQRPVQLMAYEHYKTMCHGLTCASVPIMDSSGNLLLVLTVEGNCWPMHKHTLGMLVTLKYYIEYLISKDIRSYSGINEKTITSVIEMIEDPAIIVDNTGKILFSNSPAQNTLGEGWNSLIGFNCETIWGKNPFREVLNSPHSIANRKVVLNIGSTQETFFATIKPVVNDNEKLVMAIGIFKKALINKCAGAGSQKFKATYVFDNIIGESPEIQQTIKLARETAKLDNNILILGESGTGKELFAQSIHNESNYSSGPFVAINCSAIPHSLLESELFGYVGGSFTGSKREGQIGKFEAANGGTLFLDEINSMSMEMQSKLLRTLQSKTIVRVGGTEEISIDIRIIAASNQDLWQLVKEGHFRDDLYYRINVISISIPPLRERIGDVDRLIDNFIDSFSKQFKRDIKLNEDARRLLQSYSWPGNVRELENVLERCLVLSRVNDNNIISISDICTYNGIFEFYQKQDNQLILADPAQEEASDEGSVLTDYEKLLIIDALKKYNHNIQATAQHLGIARNTLYRKIKKYGIKQE</sequence>
<dbReference type="Gene3D" id="1.10.10.60">
    <property type="entry name" value="Homeodomain-like"/>
    <property type="match status" value="1"/>
</dbReference>
<name>A0A9J6QHE4_9FIRM</name>
<keyword evidence="5" id="KW-0804">Transcription</keyword>
<dbReference type="InterPro" id="IPR025944">
    <property type="entry name" value="Sigma_54_int_dom_CS"/>
</dbReference>
<dbReference type="InterPro" id="IPR025943">
    <property type="entry name" value="Sigma_54_int_dom_ATP-bd_2"/>
</dbReference>
<dbReference type="PROSITE" id="PS00675">
    <property type="entry name" value="SIGMA54_INTERACT_1"/>
    <property type="match status" value="1"/>
</dbReference>
<comment type="caution">
    <text evidence="8">The sequence shown here is derived from an EMBL/GenBank/DDBJ whole genome shotgun (WGS) entry which is preliminary data.</text>
</comment>
<dbReference type="PROSITE" id="PS00676">
    <property type="entry name" value="SIGMA54_INTERACT_2"/>
    <property type="match status" value="1"/>
</dbReference>
<dbReference type="Gene3D" id="3.30.450.40">
    <property type="match status" value="1"/>
</dbReference>
<evidence type="ECO:0000259" key="7">
    <source>
        <dbReference type="PROSITE" id="PS50112"/>
    </source>
</evidence>
<dbReference type="FunFam" id="3.40.50.300:FF:000006">
    <property type="entry name" value="DNA-binding transcriptional regulator NtrC"/>
    <property type="match status" value="1"/>
</dbReference>
<accession>A0A9J6QHE4</accession>
<dbReference type="Pfam" id="PF02954">
    <property type="entry name" value="HTH_8"/>
    <property type="match status" value="1"/>
</dbReference>
<evidence type="ECO:0000313" key="10">
    <source>
        <dbReference type="Proteomes" id="UP001065549"/>
    </source>
</evidence>
<dbReference type="InterPro" id="IPR002197">
    <property type="entry name" value="HTH_Fis"/>
</dbReference>
<dbReference type="AlphaFoldDB" id="A0A9J6QHE4"/>
<dbReference type="InterPro" id="IPR002078">
    <property type="entry name" value="Sigma_54_int"/>
</dbReference>
<dbReference type="Gene3D" id="3.40.50.300">
    <property type="entry name" value="P-loop containing nucleotide triphosphate hydrolases"/>
    <property type="match status" value="1"/>
</dbReference>
<evidence type="ECO:0000259" key="6">
    <source>
        <dbReference type="PROSITE" id="PS50045"/>
    </source>
</evidence>
<dbReference type="Pfam" id="PF00158">
    <property type="entry name" value="Sigma54_activat"/>
    <property type="match status" value="1"/>
</dbReference>
<keyword evidence="1" id="KW-0547">Nucleotide-binding</keyword>
<dbReference type="SMART" id="SM00382">
    <property type="entry name" value="AAA"/>
    <property type="match status" value="1"/>
</dbReference>
<dbReference type="PRINTS" id="PR01590">
    <property type="entry name" value="HTHFIS"/>
</dbReference>
<evidence type="ECO:0000256" key="5">
    <source>
        <dbReference type="ARBA" id="ARBA00023163"/>
    </source>
</evidence>
<dbReference type="GO" id="GO:0043565">
    <property type="term" value="F:sequence-specific DNA binding"/>
    <property type="evidence" value="ECO:0007669"/>
    <property type="project" value="InterPro"/>
</dbReference>
<dbReference type="EMBL" id="JAOSHN010000001">
    <property type="protein sequence ID" value="MCU7376936.1"/>
    <property type="molecule type" value="Genomic_DNA"/>
</dbReference>
<dbReference type="EMBL" id="JAOSHN010000005">
    <property type="protein sequence ID" value="MCU7379485.1"/>
    <property type="molecule type" value="Genomic_DNA"/>
</dbReference>
<feature type="domain" description="PAS" evidence="7">
    <location>
        <begin position="231"/>
        <end position="275"/>
    </location>
</feature>
<dbReference type="InterPro" id="IPR058031">
    <property type="entry name" value="AAA_lid_NorR"/>
</dbReference>
<evidence type="ECO:0000256" key="1">
    <source>
        <dbReference type="ARBA" id="ARBA00022741"/>
    </source>
</evidence>
<protein>
    <submittedName>
        <fullName evidence="8">Sigma 54-interacting transcriptional regulator</fullName>
    </submittedName>
</protein>
<dbReference type="PROSITE" id="PS00688">
    <property type="entry name" value="SIGMA54_INTERACT_3"/>
    <property type="match status" value="1"/>
</dbReference>
<keyword evidence="3" id="KW-0805">Transcription regulation</keyword>
<dbReference type="PROSITE" id="PS50045">
    <property type="entry name" value="SIGMA54_INTERACT_4"/>
    <property type="match status" value="1"/>
</dbReference>
<evidence type="ECO:0000256" key="4">
    <source>
        <dbReference type="ARBA" id="ARBA00023125"/>
    </source>
</evidence>
<evidence type="ECO:0000313" key="8">
    <source>
        <dbReference type="EMBL" id="MCU7376936.1"/>
    </source>
</evidence>
<dbReference type="SUPFAM" id="SSF52540">
    <property type="entry name" value="P-loop containing nucleoside triphosphate hydrolases"/>
    <property type="match status" value="1"/>
</dbReference>
<reference evidence="8" key="1">
    <citation type="submission" date="2022-09" db="EMBL/GenBank/DDBJ databases">
        <title>Culturomic study of gut microbiota in children with autism spectrum disorder.</title>
        <authorList>
            <person name="Efimov B.A."/>
            <person name="Chaplin A.V."/>
            <person name="Sokolova S.R."/>
            <person name="Pikina A.P."/>
            <person name="Korzhanova M."/>
            <person name="Belova V."/>
            <person name="Korostin D."/>
        </authorList>
    </citation>
    <scope>NUCLEOTIDE SEQUENCE</scope>
    <source>
        <strain evidence="8">ASD5510</strain>
    </source>
</reference>
<dbReference type="InterPro" id="IPR000014">
    <property type="entry name" value="PAS"/>
</dbReference>
<dbReference type="SUPFAM" id="SSF55785">
    <property type="entry name" value="PYP-like sensor domain (PAS domain)"/>
    <property type="match status" value="1"/>
</dbReference>
<dbReference type="InterPro" id="IPR029016">
    <property type="entry name" value="GAF-like_dom_sf"/>
</dbReference>
<evidence type="ECO:0000256" key="2">
    <source>
        <dbReference type="ARBA" id="ARBA00022840"/>
    </source>
</evidence>
<dbReference type="RefSeq" id="WP_253020501.1">
    <property type="nucleotide sequence ID" value="NZ_JAJAGH010000005.1"/>
</dbReference>
<keyword evidence="10" id="KW-1185">Reference proteome</keyword>
<dbReference type="Gene3D" id="1.10.8.60">
    <property type="match status" value="1"/>
</dbReference>
<evidence type="ECO:0000256" key="3">
    <source>
        <dbReference type="ARBA" id="ARBA00023015"/>
    </source>
</evidence>
<dbReference type="InterPro" id="IPR027417">
    <property type="entry name" value="P-loop_NTPase"/>
</dbReference>
<dbReference type="Proteomes" id="UP001065549">
    <property type="component" value="Unassembled WGS sequence"/>
</dbReference>
<dbReference type="PROSITE" id="PS50112">
    <property type="entry name" value="PAS"/>
    <property type="match status" value="1"/>
</dbReference>
<gene>
    <name evidence="8" type="ORF">OBO34_01050</name>
    <name evidence="9" type="ORF">OBO34_14145</name>
</gene>
<keyword evidence="4" id="KW-0238">DNA-binding</keyword>
<dbReference type="Gene3D" id="3.30.450.20">
    <property type="entry name" value="PAS domain"/>
    <property type="match status" value="1"/>
</dbReference>
<dbReference type="GO" id="GO:0005524">
    <property type="term" value="F:ATP binding"/>
    <property type="evidence" value="ECO:0007669"/>
    <property type="project" value="UniProtKB-KW"/>
</dbReference>
<feature type="domain" description="Sigma-54 factor interaction" evidence="6">
    <location>
        <begin position="359"/>
        <end position="588"/>
    </location>
</feature>
<keyword evidence="2" id="KW-0067">ATP-binding</keyword>
<dbReference type="SUPFAM" id="SSF46689">
    <property type="entry name" value="Homeodomain-like"/>
    <property type="match status" value="1"/>
</dbReference>
<proteinExistence type="predicted"/>
<dbReference type="InterPro" id="IPR003593">
    <property type="entry name" value="AAA+_ATPase"/>
</dbReference>